<dbReference type="InterPro" id="IPR011761">
    <property type="entry name" value="ATP-grasp"/>
</dbReference>
<keyword evidence="4" id="KW-0436">Ligase</keyword>
<dbReference type="PANTHER" id="PTHR42793:SF4">
    <property type="entry name" value="BLL6376 PROTEIN"/>
    <property type="match status" value="1"/>
</dbReference>
<dbReference type="InterPro" id="IPR003781">
    <property type="entry name" value="CoA-bd"/>
</dbReference>
<dbReference type="InterPro" id="IPR036291">
    <property type="entry name" value="NAD(P)-bd_dom_sf"/>
</dbReference>
<dbReference type="SMART" id="SM00881">
    <property type="entry name" value="CoA_binding"/>
    <property type="match status" value="1"/>
</dbReference>
<keyword evidence="2" id="KW-0547">Nucleotide-binding</keyword>
<sequence>MTRFERLLQPRSIAVVGGGAWCRNVIEQCTAFGFDGPIWPVHPKRPTVGGLSAFPSLDDLPEAPDACFIGVNREATVGVVEQLSSRGAGGAVCFASGFREAAGELADGADLQQALLKAAGDMPILGPNCYGFINALDSASLWPDIHGLQPVERGVGILAQSSNVALNLTMQRRGLPIGFLGTVGNQAQVDLAALGMALLDDPRITALGLYVEGFSDIRAFEALANKAHVLGKPIVAMKLGASEQASAAAISHTASLAGSDAGAQAFLDRLGIARARSLGGFLETLKILHCTGPLRSSKAVSMSCSGGEASLIADSALGTDVQFPALTDRQHKGLSKALGPKVALANPLDYHTYIWADEGAMQACYKAMLDRDDLGIGLLVLDFPRPDRCETSDWDVALRAAAGAAGQSKTPLAILSSIPDTMPEARAEQIMEAGMIPLCGIGDSLEAIAAAASVLSAPGGRILMPENPENGVTERVLFEDEAKVALSAHGLPCPIGRAVPVCEAAEAAQEIGFPVALKAMGQAHKTGHGGVWLGLASPSEVTEAAHQIGSETLWLEQMMPGALAELLIGVQRDPAHGFVLTIGAGGVLTEILSDVEHRLLPVSRQDVLEVLDRLRMAPILRGYRGAEAVDTGAIADAVLCVQDYVLTRSGAVQEIEINPLLCFADKAVAVDALIRLEEENE</sequence>
<dbReference type="Gene3D" id="3.30.470.20">
    <property type="entry name" value="ATP-grasp fold, B domain"/>
    <property type="match status" value="1"/>
</dbReference>
<protein>
    <submittedName>
        <fullName evidence="4">Acetate--CoA ligase family protein</fullName>
    </submittedName>
</protein>
<dbReference type="Gene3D" id="3.30.1490.20">
    <property type="entry name" value="ATP-grasp fold, A domain"/>
    <property type="match status" value="1"/>
</dbReference>
<organism evidence="4 5">
    <name type="scientific">Thalassococcus lentus</name>
    <dbReference type="NCBI Taxonomy" id="1210524"/>
    <lineage>
        <taxon>Bacteria</taxon>
        <taxon>Pseudomonadati</taxon>
        <taxon>Pseudomonadota</taxon>
        <taxon>Alphaproteobacteria</taxon>
        <taxon>Rhodobacterales</taxon>
        <taxon>Roseobacteraceae</taxon>
        <taxon>Thalassococcus</taxon>
    </lineage>
</organism>
<dbReference type="Pfam" id="PF13380">
    <property type="entry name" value="CoA_binding_2"/>
    <property type="match status" value="1"/>
</dbReference>
<dbReference type="Gene3D" id="3.40.50.261">
    <property type="entry name" value="Succinyl-CoA synthetase domains"/>
    <property type="match status" value="2"/>
</dbReference>
<dbReference type="EMBL" id="JAQIOY010000013">
    <property type="protein sequence ID" value="MDA7426802.1"/>
    <property type="molecule type" value="Genomic_DNA"/>
</dbReference>
<name>A0ABT4XXZ1_9RHOB</name>
<dbReference type="SUPFAM" id="SSF56059">
    <property type="entry name" value="Glutathione synthetase ATP-binding domain-like"/>
    <property type="match status" value="1"/>
</dbReference>
<dbReference type="PROSITE" id="PS50975">
    <property type="entry name" value="ATP_GRASP"/>
    <property type="match status" value="1"/>
</dbReference>
<reference evidence="4 5" key="1">
    <citation type="submission" date="2023-01" db="EMBL/GenBank/DDBJ databases">
        <title>Thalassococcus onchidii sp. nov., isolated from a marine invertebrate from the South China Sea.</title>
        <authorList>
            <person name="Xu S."/>
            <person name="Liu Z."/>
            <person name="Xu Y."/>
        </authorList>
    </citation>
    <scope>NUCLEOTIDE SEQUENCE [LARGE SCALE GENOMIC DNA]</scope>
    <source>
        <strain evidence="4 5">KCTC 32084</strain>
    </source>
</reference>
<accession>A0ABT4XXZ1</accession>
<dbReference type="GO" id="GO:0016874">
    <property type="term" value="F:ligase activity"/>
    <property type="evidence" value="ECO:0007669"/>
    <property type="project" value="UniProtKB-KW"/>
</dbReference>
<dbReference type="SUPFAM" id="SSF51735">
    <property type="entry name" value="NAD(P)-binding Rossmann-fold domains"/>
    <property type="match status" value="1"/>
</dbReference>
<dbReference type="RefSeq" id="WP_271434158.1">
    <property type="nucleotide sequence ID" value="NZ_JAQIOY010000013.1"/>
</dbReference>
<dbReference type="InterPro" id="IPR032875">
    <property type="entry name" value="Succ_CoA_lig_flav_dom"/>
</dbReference>
<gene>
    <name evidence="4" type="ORF">PFY00_18870</name>
</gene>
<keyword evidence="2" id="KW-0067">ATP-binding</keyword>
<keyword evidence="1" id="KW-0816">Tricarboxylic acid cycle</keyword>
<evidence type="ECO:0000313" key="5">
    <source>
        <dbReference type="Proteomes" id="UP001210720"/>
    </source>
</evidence>
<dbReference type="Pfam" id="PF13607">
    <property type="entry name" value="Succ_CoA_lig"/>
    <property type="match status" value="1"/>
</dbReference>
<evidence type="ECO:0000256" key="1">
    <source>
        <dbReference type="ARBA" id="ARBA00022532"/>
    </source>
</evidence>
<evidence type="ECO:0000259" key="3">
    <source>
        <dbReference type="PROSITE" id="PS50975"/>
    </source>
</evidence>
<dbReference type="InterPro" id="IPR013815">
    <property type="entry name" value="ATP_grasp_subdomain_1"/>
</dbReference>
<dbReference type="InterPro" id="IPR016102">
    <property type="entry name" value="Succinyl-CoA_synth-like"/>
</dbReference>
<dbReference type="SUPFAM" id="SSF52210">
    <property type="entry name" value="Succinyl-CoA synthetase domains"/>
    <property type="match status" value="2"/>
</dbReference>
<dbReference type="Proteomes" id="UP001210720">
    <property type="component" value="Unassembled WGS sequence"/>
</dbReference>
<dbReference type="Pfam" id="PF13549">
    <property type="entry name" value="ATP-grasp_5"/>
    <property type="match status" value="1"/>
</dbReference>
<comment type="caution">
    <text evidence="4">The sequence shown here is derived from an EMBL/GenBank/DDBJ whole genome shotgun (WGS) entry which is preliminary data.</text>
</comment>
<feature type="domain" description="ATP-grasp" evidence="3">
    <location>
        <begin position="483"/>
        <end position="681"/>
    </location>
</feature>
<dbReference type="PANTHER" id="PTHR42793">
    <property type="entry name" value="COA BINDING DOMAIN CONTAINING PROTEIN"/>
    <property type="match status" value="1"/>
</dbReference>
<evidence type="ECO:0000313" key="4">
    <source>
        <dbReference type="EMBL" id="MDA7426802.1"/>
    </source>
</evidence>
<keyword evidence="5" id="KW-1185">Reference proteome</keyword>
<dbReference type="Gene3D" id="3.40.50.720">
    <property type="entry name" value="NAD(P)-binding Rossmann-like Domain"/>
    <property type="match status" value="1"/>
</dbReference>
<proteinExistence type="predicted"/>
<evidence type="ECO:0000256" key="2">
    <source>
        <dbReference type="PROSITE-ProRule" id="PRU00409"/>
    </source>
</evidence>